<evidence type="ECO:0000313" key="2">
    <source>
        <dbReference type="EMBL" id="MCI0182277.1"/>
    </source>
</evidence>
<keyword evidence="3" id="KW-1185">Reference proteome</keyword>
<feature type="transmembrane region" description="Helical" evidence="1">
    <location>
        <begin position="69"/>
        <end position="87"/>
    </location>
</feature>
<keyword evidence="1" id="KW-1133">Transmembrane helix</keyword>
<gene>
    <name evidence="2" type="ORF">MM817_00536</name>
</gene>
<sequence>MRITSMILTLFGVVIGFLVALAETGAKYNGDFYFPQIRSAVWMDWVTVACSSLALISVFFIWKGTRIAMTLLTIAIVGGVAGALTVWEIPGTFLFAGLILLVITQIGMHDDQIYMGLQANTSEGIPDEAFK</sequence>
<keyword evidence="1" id="KW-0812">Transmembrane</keyword>
<dbReference type="EMBL" id="JALBUF010000001">
    <property type="protein sequence ID" value="MCI0182277.1"/>
    <property type="molecule type" value="Genomic_DNA"/>
</dbReference>
<organism evidence="2 3">
    <name type="scientific">Sulfoacidibacillus ferrooxidans</name>
    <dbReference type="NCBI Taxonomy" id="2005001"/>
    <lineage>
        <taxon>Bacteria</taxon>
        <taxon>Bacillati</taxon>
        <taxon>Bacillota</taxon>
        <taxon>Bacilli</taxon>
        <taxon>Bacillales</taxon>
        <taxon>Alicyclobacillaceae</taxon>
        <taxon>Sulfoacidibacillus</taxon>
    </lineage>
</organism>
<dbReference type="Proteomes" id="UP001139263">
    <property type="component" value="Unassembled WGS sequence"/>
</dbReference>
<name>A0A9X2ADE6_9BACL</name>
<protein>
    <submittedName>
        <fullName evidence="2">Uncharacterized protein</fullName>
    </submittedName>
</protein>
<feature type="transmembrane region" description="Helical" evidence="1">
    <location>
        <begin position="42"/>
        <end position="62"/>
    </location>
</feature>
<reference evidence="2" key="1">
    <citation type="submission" date="2022-03" db="EMBL/GenBank/DDBJ databases">
        <title>Draft Genome Sequence of Firmicute Strain S0AB, a Heterotrophic Iron/Sulfur-Oxidizing Extreme Acidophile.</title>
        <authorList>
            <person name="Vergara E."/>
            <person name="Pakostova E."/>
            <person name="Johnson D.B."/>
            <person name="Holmes D.S."/>
        </authorList>
    </citation>
    <scope>NUCLEOTIDE SEQUENCE</scope>
    <source>
        <strain evidence="2">S0AB</strain>
    </source>
</reference>
<evidence type="ECO:0000256" key="1">
    <source>
        <dbReference type="SAM" id="Phobius"/>
    </source>
</evidence>
<comment type="caution">
    <text evidence="2">The sequence shown here is derived from an EMBL/GenBank/DDBJ whole genome shotgun (WGS) entry which is preliminary data.</text>
</comment>
<keyword evidence="1" id="KW-0472">Membrane</keyword>
<accession>A0A9X2ADE6</accession>
<evidence type="ECO:0000313" key="3">
    <source>
        <dbReference type="Proteomes" id="UP001139263"/>
    </source>
</evidence>
<dbReference type="AlphaFoldDB" id="A0A9X2ADE6"/>
<proteinExistence type="predicted"/>
<dbReference type="RefSeq" id="WP_241711881.1">
    <property type="nucleotide sequence ID" value="NZ_JALBUF010000001.1"/>
</dbReference>